<keyword evidence="2" id="KW-0808">Transferase</keyword>
<dbReference type="GO" id="GO:0016740">
    <property type="term" value="F:transferase activity"/>
    <property type="evidence" value="ECO:0007669"/>
    <property type="project" value="UniProtKB-KW"/>
</dbReference>
<dbReference type="EMBL" id="AFAY01000026">
    <property type="protein sequence ID" value="EGF11018.1"/>
    <property type="molecule type" value="Genomic_DNA"/>
</dbReference>
<comment type="caution">
    <text evidence="2">The sequence shown here is derived from an EMBL/GenBank/DDBJ whole genome shotgun (WGS) entry which is preliminary data.</text>
</comment>
<keyword evidence="1" id="KW-0812">Transmembrane</keyword>
<organism evidence="2 3">
    <name type="scientific">Neisseria bacilliformis ATCC BAA-1200</name>
    <dbReference type="NCBI Taxonomy" id="888742"/>
    <lineage>
        <taxon>Bacteria</taxon>
        <taxon>Pseudomonadati</taxon>
        <taxon>Pseudomonadota</taxon>
        <taxon>Betaproteobacteria</taxon>
        <taxon>Neisseriales</taxon>
        <taxon>Neisseriaceae</taxon>
        <taxon>Neisseria</taxon>
    </lineage>
</organism>
<sequence length="54" mass="6150">MELLKQGKRIPREYAKAKPELIRRPGGPFSPVKYFALSAVMVLAGLYWMVRKSA</sequence>
<keyword evidence="3" id="KW-1185">Reference proteome</keyword>
<dbReference type="OrthoDB" id="9979753at2"/>
<dbReference type="RefSeq" id="WP_007342292.1">
    <property type="nucleotide sequence ID" value="NZ_GL878494.1"/>
</dbReference>
<gene>
    <name evidence="2" type="ORF">HMPREF9123_1283</name>
</gene>
<evidence type="ECO:0000313" key="3">
    <source>
        <dbReference type="Proteomes" id="UP000004105"/>
    </source>
</evidence>
<dbReference type="HOGENOM" id="CLU_3045663_0_0_4"/>
<protein>
    <submittedName>
        <fullName evidence="2">Nucleotidyltransferase</fullName>
    </submittedName>
</protein>
<evidence type="ECO:0000313" key="2">
    <source>
        <dbReference type="EMBL" id="EGF11018.1"/>
    </source>
</evidence>
<evidence type="ECO:0000256" key="1">
    <source>
        <dbReference type="SAM" id="Phobius"/>
    </source>
</evidence>
<accession>F2BC28</accession>
<dbReference type="AlphaFoldDB" id="F2BC28"/>
<reference evidence="2 3" key="1">
    <citation type="submission" date="2011-02" db="EMBL/GenBank/DDBJ databases">
        <authorList>
            <person name="Muzny D."/>
            <person name="Qin X."/>
            <person name="Deng J."/>
            <person name="Jiang H."/>
            <person name="Liu Y."/>
            <person name="Qu J."/>
            <person name="Song X.-Z."/>
            <person name="Zhang L."/>
            <person name="Thornton R."/>
            <person name="Coyle M."/>
            <person name="Francisco L."/>
            <person name="Jackson L."/>
            <person name="Javaid M."/>
            <person name="Korchina V."/>
            <person name="Kovar C."/>
            <person name="Mata R."/>
            <person name="Mathew T."/>
            <person name="Ngo R."/>
            <person name="Nguyen L."/>
            <person name="Nguyen N."/>
            <person name="Okwuonu G."/>
            <person name="Ongeri F."/>
            <person name="Pham C."/>
            <person name="Simmons D."/>
            <person name="Wilczek-Boney K."/>
            <person name="Hale W."/>
            <person name="Jakkamsetti A."/>
            <person name="Pham P."/>
            <person name="Ruth R."/>
            <person name="San Lucas F."/>
            <person name="Warren J."/>
            <person name="Zhang J."/>
            <person name="Zhao Z."/>
            <person name="Zhou C."/>
            <person name="Zhu D."/>
            <person name="Lee S."/>
            <person name="Bess C."/>
            <person name="Blankenburg K."/>
            <person name="Forbes L."/>
            <person name="Fu Q."/>
            <person name="Gubbala S."/>
            <person name="Hirani K."/>
            <person name="Jayaseelan J.C."/>
            <person name="Lara F."/>
            <person name="Munidasa M."/>
            <person name="Palculict T."/>
            <person name="Patil S."/>
            <person name="Pu L.-L."/>
            <person name="Saada N."/>
            <person name="Tang L."/>
            <person name="Weissenberger G."/>
            <person name="Zhu Y."/>
            <person name="Hemphill L."/>
            <person name="Shang Y."/>
            <person name="Youmans B."/>
            <person name="Ayvaz T."/>
            <person name="Ross M."/>
            <person name="Santibanez J."/>
            <person name="Aqrawi P."/>
            <person name="Gross S."/>
            <person name="Joshi V."/>
            <person name="Fowler G."/>
            <person name="Nazareth L."/>
            <person name="Reid J."/>
            <person name="Worley K."/>
            <person name="Petrosino J."/>
            <person name="Highlander S."/>
            <person name="Gibbs R."/>
        </authorList>
    </citation>
    <scope>NUCLEOTIDE SEQUENCE [LARGE SCALE GENOMIC DNA]</scope>
    <source>
        <strain evidence="2 3">ATCC BAA-1200</strain>
    </source>
</reference>
<dbReference type="Proteomes" id="UP000004105">
    <property type="component" value="Unassembled WGS sequence"/>
</dbReference>
<feature type="transmembrane region" description="Helical" evidence="1">
    <location>
        <begin position="32"/>
        <end position="50"/>
    </location>
</feature>
<name>F2BC28_9NEIS</name>
<keyword evidence="1" id="KW-1133">Transmembrane helix</keyword>
<proteinExistence type="predicted"/>
<keyword evidence="1" id="KW-0472">Membrane</keyword>